<evidence type="ECO:0000256" key="3">
    <source>
        <dbReference type="PROSITE-ProRule" id="PRU00708"/>
    </source>
</evidence>
<dbReference type="NCBIfam" id="TIGR00756">
    <property type="entry name" value="PPR"/>
    <property type="match status" value="7"/>
</dbReference>
<keyword evidence="5" id="KW-1185">Reference proteome</keyword>
<name>A0A2Z7CUF7_9LAMI</name>
<dbReference type="PANTHER" id="PTHR47926:SF344">
    <property type="entry name" value="OS07G0636900 PROTEIN"/>
    <property type="match status" value="1"/>
</dbReference>
<dbReference type="EMBL" id="KQ993922">
    <property type="protein sequence ID" value="KZV48329.1"/>
    <property type="molecule type" value="Genomic_DNA"/>
</dbReference>
<dbReference type="Gene3D" id="1.25.40.10">
    <property type="entry name" value="Tetratricopeptide repeat domain"/>
    <property type="match status" value="6"/>
</dbReference>
<evidence type="ECO:0000256" key="2">
    <source>
        <dbReference type="ARBA" id="ARBA00061659"/>
    </source>
</evidence>
<feature type="repeat" description="PPR" evidence="3">
    <location>
        <begin position="186"/>
        <end position="220"/>
    </location>
</feature>
<dbReference type="GO" id="GO:0009451">
    <property type="term" value="P:RNA modification"/>
    <property type="evidence" value="ECO:0007669"/>
    <property type="project" value="InterPro"/>
</dbReference>
<dbReference type="FunFam" id="1.25.40.10:FF:000436">
    <property type="entry name" value="Pentatricopeptide repeat-containing protein At5g39350 family"/>
    <property type="match status" value="1"/>
</dbReference>
<dbReference type="Proteomes" id="UP000250235">
    <property type="component" value="Unassembled WGS sequence"/>
</dbReference>
<dbReference type="InterPro" id="IPR046960">
    <property type="entry name" value="PPR_At4g14850-like_plant"/>
</dbReference>
<dbReference type="Pfam" id="PF13041">
    <property type="entry name" value="PPR_2"/>
    <property type="match status" value="3"/>
</dbReference>
<feature type="repeat" description="PPR" evidence="3">
    <location>
        <begin position="388"/>
        <end position="422"/>
    </location>
</feature>
<proteinExistence type="inferred from homology"/>
<dbReference type="Pfam" id="PF20431">
    <property type="entry name" value="E_motif"/>
    <property type="match status" value="1"/>
</dbReference>
<dbReference type="InterPro" id="IPR002885">
    <property type="entry name" value="PPR_rpt"/>
</dbReference>
<dbReference type="InterPro" id="IPR046848">
    <property type="entry name" value="E_motif"/>
</dbReference>
<accession>A0A2Z7CUF7</accession>
<dbReference type="AlphaFoldDB" id="A0A2Z7CUF7"/>
<gene>
    <name evidence="4" type="ORF">F511_29246</name>
</gene>
<keyword evidence="1" id="KW-0677">Repeat</keyword>
<dbReference type="GO" id="GO:0003723">
    <property type="term" value="F:RNA binding"/>
    <property type="evidence" value="ECO:0007669"/>
    <property type="project" value="InterPro"/>
</dbReference>
<dbReference type="FunFam" id="1.25.40.10:FF:000212">
    <property type="entry name" value="Pentatricopeptide repeat-containing protein At2g03380, mitochondrial"/>
    <property type="match status" value="1"/>
</dbReference>
<reference evidence="4 5" key="1">
    <citation type="journal article" date="2015" name="Proc. Natl. Acad. Sci. U.S.A.">
        <title>The resurrection genome of Boea hygrometrica: A blueprint for survival of dehydration.</title>
        <authorList>
            <person name="Xiao L."/>
            <person name="Yang G."/>
            <person name="Zhang L."/>
            <person name="Yang X."/>
            <person name="Zhao S."/>
            <person name="Ji Z."/>
            <person name="Zhou Q."/>
            <person name="Hu M."/>
            <person name="Wang Y."/>
            <person name="Chen M."/>
            <person name="Xu Y."/>
            <person name="Jin H."/>
            <person name="Xiao X."/>
            <person name="Hu G."/>
            <person name="Bao F."/>
            <person name="Hu Y."/>
            <person name="Wan P."/>
            <person name="Li L."/>
            <person name="Deng X."/>
            <person name="Kuang T."/>
            <person name="Xiang C."/>
            <person name="Zhu J.K."/>
            <person name="Oliver M.J."/>
            <person name="He Y."/>
        </authorList>
    </citation>
    <scope>NUCLEOTIDE SEQUENCE [LARGE SCALE GENOMIC DNA]</scope>
    <source>
        <strain evidence="5">cv. XS01</strain>
    </source>
</reference>
<organism evidence="4 5">
    <name type="scientific">Dorcoceras hygrometricum</name>
    <dbReference type="NCBI Taxonomy" id="472368"/>
    <lineage>
        <taxon>Eukaryota</taxon>
        <taxon>Viridiplantae</taxon>
        <taxon>Streptophyta</taxon>
        <taxon>Embryophyta</taxon>
        <taxon>Tracheophyta</taxon>
        <taxon>Spermatophyta</taxon>
        <taxon>Magnoliopsida</taxon>
        <taxon>eudicotyledons</taxon>
        <taxon>Gunneridae</taxon>
        <taxon>Pentapetalae</taxon>
        <taxon>asterids</taxon>
        <taxon>lamiids</taxon>
        <taxon>Lamiales</taxon>
        <taxon>Gesneriaceae</taxon>
        <taxon>Didymocarpoideae</taxon>
        <taxon>Trichosporeae</taxon>
        <taxon>Loxocarpinae</taxon>
        <taxon>Dorcoceras</taxon>
    </lineage>
</organism>
<evidence type="ECO:0000313" key="4">
    <source>
        <dbReference type="EMBL" id="KZV48329.1"/>
    </source>
</evidence>
<dbReference type="PANTHER" id="PTHR47926">
    <property type="entry name" value="PENTATRICOPEPTIDE REPEAT-CONTAINING PROTEIN"/>
    <property type="match status" value="1"/>
</dbReference>
<dbReference type="Pfam" id="PF01535">
    <property type="entry name" value="PPR"/>
    <property type="match status" value="4"/>
</dbReference>
<protein>
    <submittedName>
        <fullName evidence="4">Pentatricopeptide repeat-containing protein mitochondrial-like</fullName>
    </submittedName>
</protein>
<feature type="repeat" description="PPR" evidence="3">
    <location>
        <begin position="286"/>
        <end position="320"/>
    </location>
</feature>
<dbReference type="PROSITE" id="PS51375">
    <property type="entry name" value="PPR"/>
    <property type="match status" value="5"/>
</dbReference>
<feature type="repeat" description="PPR" evidence="3">
    <location>
        <begin position="589"/>
        <end position="623"/>
    </location>
</feature>
<evidence type="ECO:0000256" key="1">
    <source>
        <dbReference type="ARBA" id="ARBA00022737"/>
    </source>
</evidence>
<sequence>MGGGPPPRGIENCWEGENVARMGGGECRRKGESPNHWTLTLLHAHLIVTGLQKDPLASTKLIESYSQMGYVESAIMIFDAFQSPDSVMWGVIIKCHVWNGLFRDAICMYQNMLCTLKEINRFIFPPVLRACSAINCLEEGKKVHAMVIKSGFHSDPFVGSSLVGMYGEVGSLCNAKRVFDEMSNRDMVSWSSLISSYVQRGKGSEGLEIFREMVKQGVEIDHVSLLSIAEACGELDLWRVGRLVHSYVVRRNINHEALCSCLVAMYGKFGDLCSAERLFFNGVFESVLSWTTMISCYNQNGYYREAVGLLIEMQECGVEANGVTLMTVVCSCARLEWLNQGKAVHAYILRNHVDLDRDYLRLALIDLYANCGKLNYSHLIFDTSEDSNVVMWNILISGYVREQMAEEALSLFVQMLIQGIQPDSFTLSSAVSACGIIGLSEFGCQIHCFVIKKYLPTEFVNNALIDMYAKCGFMKSAYRIFHDNQKESVVAWNCMMCGFSQNGYSEEAIRLFDEMYSKYLDIDEITFLSVTQACANAGLIDRGKWIHHKLITFGVKKDMYIDTALTNMYARCGNLHMARKVFDNMRERSIVSWSTMIGGYAIHGHIDDSISLFNEMIRLGIKPNDITFMNIMSACSHAGYVKEGKFYFNSMIRDFGIVPNSEHYACLVDLLSRAGDLNGAYEVINSMSFPADASVWGALVNGCRIHQRMDFLASIRIDLVNMHADDSGYFTLLSNVYAGGGKWNEFRTVRSKMRQIGKPKNAIEGVQQEKNEKYDLEVDLRDEISKLEGEAESVVASVRVVLDTLGYCAVICGLSVKILDGRYWLVHMKIQPSSSIQCANGT</sequence>
<dbReference type="FunFam" id="1.25.40.10:FF:000427">
    <property type="entry name" value="Pentatricopeptide repeat-containing protein chloroplastic"/>
    <property type="match status" value="1"/>
</dbReference>
<evidence type="ECO:0000313" key="5">
    <source>
        <dbReference type="Proteomes" id="UP000250235"/>
    </source>
</evidence>
<dbReference type="OrthoDB" id="185373at2759"/>
<comment type="similarity">
    <text evidence="2">Belongs to the PPR family. PCMP-E subfamily.</text>
</comment>
<dbReference type="InterPro" id="IPR011990">
    <property type="entry name" value="TPR-like_helical_dom_sf"/>
</dbReference>
<feature type="repeat" description="PPR" evidence="3">
    <location>
        <begin position="488"/>
        <end position="522"/>
    </location>
</feature>